<protein>
    <submittedName>
        <fullName evidence="8">Glycopeptide antibiotics resistance protein/uncharacterized RDD family membrane protein YckC</fullName>
    </submittedName>
</protein>
<evidence type="ECO:0000313" key="9">
    <source>
        <dbReference type="Proteomes" id="UP000548476"/>
    </source>
</evidence>
<comment type="subcellular location">
    <subcellularLocation>
        <location evidence="1">Membrane</location>
        <topology evidence="1">Multi-pass membrane protein</topology>
    </subcellularLocation>
</comment>
<dbReference type="InterPro" id="IPR010432">
    <property type="entry name" value="RDD"/>
</dbReference>
<dbReference type="InterPro" id="IPR053150">
    <property type="entry name" value="Teicoplanin_resist-assoc"/>
</dbReference>
<evidence type="ECO:0000256" key="5">
    <source>
        <dbReference type="SAM" id="Phobius"/>
    </source>
</evidence>
<dbReference type="AlphaFoldDB" id="A0A841G4G1"/>
<dbReference type="Proteomes" id="UP000548476">
    <property type="component" value="Unassembled WGS sequence"/>
</dbReference>
<name>A0A841G4G1_9ACTN</name>
<feature type="transmembrane region" description="Helical" evidence="5">
    <location>
        <begin position="98"/>
        <end position="117"/>
    </location>
</feature>
<feature type="transmembrane region" description="Helical" evidence="5">
    <location>
        <begin position="206"/>
        <end position="233"/>
    </location>
</feature>
<organism evidence="8 9">
    <name type="scientific">Phytomonospora endophytica</name>
    <dbReference type="NCBI Taxonomy" id="714109"/>
    <lineage>
        <taxon>Bacteria</taxon>
        <taxon>Bacillati</taxon>
        <taxon>Actinomycetota</taxon>
        <taxon>Actinomycetes</taxon>
        <taxon>Micromonosporales</taxon>
        <taxon>Micromonosporaceae</taxon>
        <taxon>Phytomonospora</taxon>
    </lineage>
</organism>
<feature type="transmembrane region" description="Helical" evidence="5">
    <location>
        <begin position="163"/>
        <end position="185"/>
    </location>
</feature>
<dbReference type="PANTHER" id="PTHR36834">
    <property type="entry name" value="MEMBRANE PROTEIN-RELATED"/>
    <property type="match status" value="1"/>
</dbReference>
<comment type="caution">
    <text evidence="8">The sequence shown here is derived from an EMBL/GenBank/DDBJ whole genome shotgun (WGS) entry which is preliminary data.</text>
</comment>
<dbReference type="Pfam" id="PF06271">
    <property type="entry name" value="RDD"/>
    <property type="match status" value="1"/>
</dbReference>
<reference evidence="8 9" key="1">
    <citation type="submission" date="2020-08" db="EMBL/GenBank/DDBJ databases">
        <title>Genomic Encyclopedia of Type Strains, Phase IV (KMG-IV): sequencing the most valuable type-strain genomes for metagenomic binning, comparative biology and taxonomic classification.</title>
        <authorList>
            <person name="Goeker M."/>
        </authorList>
    </citation>
    <scope>NUCLEOTIDE SEQUENCE [LARGE SCALE GENOMIC DNA]</scope>
    <source>
        <strain evidence="8 9">YIM 65646</strain>
    </source>
</reference>
<feature type="transmembrane region" description="Helical" evidence="5">
    <location>
        <begin position="44"/>
        <end position="62"/>
    </location>
</feature>
<evidence type="ECO:0000256" key="2">
    <source>
        <dbReference type="ARBA" id="ARBA00022692"/>
    </source>
</evidence>
<sequence>MFQHYLLPVETAVYVFPVLAALIVLPAAFVSYRRRGRAGGWAGLVFYTFVFYALAAFLQTVIPLPVDRAATCAAHTYASRPNLTPFNFVGDITRNGTAALWPTLLNVALLFPLGFYLRYLWRRGLPSSLLVAFGTSLFFELTQLTGLWFVYPCPYRQFNVDDLMCNTAGAVLGWLVAGPCSRLLPRVDPARDRDRFAGRVTFTRRAIAYLTDLLGWLFAFTLIVGGLVLAGVAVGDGPLVAIGAGVGLAWFWLVPWATGGWTVGKRAVLLRVTGDDGARPGPGELLLRYGVLLAPLWLIWFGIGLSATGDDTSEPWYRWLILVAVLVAWVWSPLAALFGRDRRTPYERLSRTVNTTIDRNPLLTRNLETAADR</sequence>
<feature type="transmembrane region" description="Helical" evidence="5">
    <location>
        <begin position="129"/>
        <end position="151"/>
    </location>
</feature>
<gene>
    <name evidence="8" type="ORF">HNR73_006889</name>
</gene>
<evidence type="ECO:0000313" key="8">
    <source>
        <dbReference type="EMBL" id="MBB6039000.1"/>
    </source>
</evidence>
<dbReference type="PANTHER" id="PTHR36834:SF1">
    <property type="entry name" value="INTEGRAL MEMBRANE PROTEIN"/>
    <property type="match status" value="1"/>
</dbReference>
<evidence type="ECO:0000259" key="6">
    <source>
        <dbReference type="Pfam" id="PF04892"/>
    </source>
</evidence>
<keyword evidence="3 5" id="KW-1133">Transmembrane helix</keyword>
<feature type="transmembrane region" description="Helical" evidence="5">
    <location>
        <begin position="12"/>
        <end position="32"/>
    </location>
</feature>
<dbReference type="RefSeq" id="WP_184791977.1">
    <property type="nucleotide sequence ID" value="NZ_BONT01000073.1"/>
</dbReference>
<feature type="transmembrane region" description="Helical" evidence="5">
    <location>
        <begin position="285"/>
        <end position="304"/>
    </location>
</feature>
<feature type="transmembrane region" description="Helical" evidence="5">
    <location>
        <begin position="239"/>
        <end position="264"/>
    </location>
</feature>
<feature type="transmembrane region" description="Helical" evidence="5">
    <location>
        <begin position="316"/>
        <end position="338"/>
    </location>
</feature>
<evidence type="ECO:0000256" key="1">
    <source>
        <dbReference type="ARBA" id="ARBA00004141"/>
    </source>
</evidence>
<keyword evidence="2 5" id="KW-0812">Transmembrane</keyword>
<feature type="domain" description="RDD" evidence="7">
    <location>
        <begin position="201"/>
        <end position="304"/>
    </location>
</feature>
<evidence type="ECO:0000256" key="4">
    <source>
        <dbReference type="ARBA" id="ARBA00023136"/>
    </source>
</evidence>
<dbReference type="GO" id="GO:0016020">
    <property type="term" value="C:membrane"/>
    <property type="evidence" value="ECO:0007669"/>
    <property type="project" value="UniProtKB-SubCell"/>
</dbReference>
<dbReference type="InterPro" id="IPR006976">
    <property type="entry name" value="VanZ-like"/>
</dbReference>
<feature type="domain" description="VanZ-like" evidence="6">
    <location>
        <begin position="49"/>
        <end position="177"/>
    </location>
</feature>
<evidence type="ECO:0000256" key="3">
    <source>
        <dbReference type="ARBA" id="ARBA00022989"/>
    </source>
</evidence>
<keyword evidence="4 5" id="KW-0472">Membrane</keyword>
<dbReference type="EMBL" id="JACHGT010000019">
    <property type="protein sequence ID" value="MBB6039000.1"/>
    <property type="molecule type" value="Genomic_DNA"/>
</dbReference>
<keyword evidence="9" id="KW-1185">Reference proteome</keyword>
<evidence type="ECO:0000259" key="7">
    <source>
        <dbReference type="Pfam" id="PF06271"/>
    </source>
</evidence>
<accession>A0A841G4G1</accession>
<dbReference type="Pfam" id="PF04892">
    <property type="entry name" value="VanZ"/>
    <property type="match status" value="1"/>
</dbReference>
<proteinExistence type="predicted"/>